<name>A0A9Q3PZ45_9BASI</name>
<proteinExistence type="predicted"/>
<reference evidence="3" key="1">
    <citation type="submission" date="2021-03" db="EMBL/GenBank/DDBJ databases">
        <title>Draft genome sequence of rust myrtle Austropuccinia psidii MF-1, a brazilian biotype.</title>
        <authorList>
            <person name="Quecine M.C."/>
            <person name="Pachon D.M.R."/>
            <person name="Bonatelli M.L."/>
            <person name="Correr F.H."/>
            <person name="Franceschini L.M."/>
            <person name="Leite T.F."/>
            <person name="Margarido G.R.A."/>
            <person name="Almeida C.A."/>
            <person name="Ferrarezi J.A."/>
            <person name="Labate C.A."/>
        </authorList>
    </citation>
    <scope>NUCLEOTIDE SEQUENCE</scope>
    <source>
        <strain evidence="3">MF-1</strain>
    </source>
</reference>
<dbReference type="Proteomes" id="UP000765509">
    <property type="component" value="Unassembled WGS sequence"/>
</dbReference>
<evidence type="ECO:0000256" key="1">
    <source>
        <dbReference type="SAM" id="MobiDB-lite"/>
    </source>
</evidence>
<feature type="domain" description="Retrotransposon gag" evidence="2">
    <location>
        <begin position="122"/>
        <end position="214"/>
    </location>
</feature>
<protein>
    <recommendedName>
        <fullName evidence="2">Retrotransposon gag domain-containing protein</fullName>
    </recommendedName>
</protein>
<dbReference type="InterPro" id="IPR005162">
    <property type="entry name" value="Retrotrans_gag_dom"/>
</dbReference>
<evidence type="ECO:0000313" key="3">
    <source>
        <dbReference type="EMBL" id="MBW0579081.1"/>
    </source>
</evidence>
<keyword evidence="4" id="KW-1185">Reference proteome</keyword>
<evidence type="ECO:0000313" key="4">
    <source>
        <dbReference type="Proteomes" id="UP000765509"/>
    </source>
</evidence>
<sequence>MEGATPSRKDRRGQRGSRYFSGAFFTFPGMSKTSLKGLGEEEKEESDGNKVVSSPVGASEAIMQQMTQIMANIEASSRPPDFFYGTKPFKVRSFIQSFQIIFHNEKKYFPQDKKKVLDASSVLTCRAAKWIETYISNLTNQGSAYLFNSWALFKSQLFTLFGDPNEVRRAEEEFYSLRIKKGQHVFLYIANFRSLVSRIEDWGERVYMPHFRKGFSSRILDQLASHTSIIDSLKVLMDVTLEIHDRYHERQKGRIIPKGRRLKPQSKVLQTLKIFQA</sequence>
<feature type="region of interest" description="Disordered" evidence="1">
    <location>
        <begin position="1"/>
        <end position="22"/>
    </location>
</feature>
<dbReference type="EMBL" id="AVOT02104236">
    <property type="protein sequence ID" value="MBW0579081.1"/>
    <property type="molecule type" value="Genomic_DNA"/>
</dbReference>
<dbReference type="OrthoDB" id="5582182at2759"/>
<gene>
    <name evidence="3" type="ORF">O181_118796</name>
</gene>
<comment type="caution">
    <text evidence="3">The sequence shown here is derived from an EMBL/GenBank/DDBJ whole genome shotgun (WGS) entry which is preliminary data.</text>
</comment>
<accession>A0A9Q3PZ45</accession>
<dbReference type="Pfam" id="PF03732">
    <property type="entry name" value="Retrotrans_gag"/>
    <property type="match status" value="1"/>
</dbReference>
<organism evidence="3 4">
    <name type="scientific">Austropuccinia psidii MF-1</name>
    <dbReference type="NCBI Taxonomy" id="1389203"/>
    <lineage>
        <taxon>Eukaryota</taxon>
        <taxon>Fungi</taxon>
        <taxon>Dikarya</taxon>
        <taxon>Basidiomycota</taxon>
        <taxon>Pucciniomycotina</taxon>
        <taxon>Pucciniomycetes</taxon>
        <taxon>Pucciniales</taxon>
        <taxon>Sphaerophragmiaceae</taxon>
        <taxon>Austropuccinia</taxon>
    </lineage>
</organism>
<evidence type="ECO:0000259" key="2">
    <source>
        <dbReference type="Pfam" id="PF03732"/>
    </source>
</evidence>
<dbReference type="AlphaFoldDB" id="A0A9Q3PZ45"/>